<accession>A0AAE1ZCL9</accession>
<feature type="domain" description="SANT and BTB" evidence="2">
    <location>
        <begin position="14"/>
        <end position="114"/>
    </location>
</feature>
<reference evidence="3" key="1">
    <citation type="submission" date="2022-04" db="EMBL/GenBank/DDBJ databases">
        <authorList>
            <person name="Xu L."/>
            <person name="Lv Z."/>
        </authorList>
    </citation>
    <scope>NUCLEOTIDE SEQUENCE</scope>
    <source>
        <strain evidence="3">LV_2022a</strain>
    </source>
</reference>
<gene>
    <name evidence="3" type="ORF">MN116_006318</name>
</gene>
<evidence type="ECO:0000259" key="2">
    <source>
        <dbReference type="Pfam" id="PF11822"/>
    </source>
</evidence>
<dbReference type="EMBL" id="JALJAT010000004">
    <property type="protein sequence ID" value="KAK4470797.1"/>
    <property type="molecule type" value="Genomic_DNA"/>
</dbReference>
<feature type="region of interest" description="Disordered" evidence="1">
    <location>
        <begin position="656"/>
        <end position="680"/>
    </location>
</feature>
<reference evidence="3" key="2">
    <citation type="journal article" date="2023" name="Infect Dis Poverty">
        <title>Chromosome-scale genome of the human blood fluke Schistosoma mekongi and its implications for public health.</title>
        <authorList>
            <person name="Zhou M."/>
            <person name="Xu L."/>
            <person name="Xu D."/>
            <person name="Chen W."/>
            <person name="Khan J."/>
            <person name="Hu Y."/>
            <person name="Huang H."/>
            <person name="Wei H."/>
            <person name="Zhang Y."/>
            <person name="Chusongsang P."/>
            <person name="Tanasarnprasert K."/>
            <person name="Hu X."/>
            <person name="Limpanont Y."/>
            <person name="Lv Z."/>
        </authorList>
    </citation>
    <scope>NUCLEOTIDE SEQUENCE</scope>
    <source>
        <strain evidence="3">LV_2022a</strain>
    </source>
</reference>
<evidence type="ECO:0000313" key="4">
    <source>
        <dbReference type="Proteomes" id="UP001292079"/>
    </source>
</evidence>
<dbReference type="AlphaFoldDB" id="A0AAE1ZCL9"/>
<evidence type="ECO:0000256" key="1">
    <source>
        <dbReference type="SAM" id="MobiDB-lite"/>
    </source>
</evidence>
<keyword evidence="4" id="KW-1185">Reference proteome</keyword>
<sequence length="680" mass="77619">MCQVSGVVENSVLVAVKVCDESKGVERDFFCELDILLTEMPYFKDFLVKDEKFVNEVEILVHCDLKIFEWLLLYARKQIDPDGFKDCVLSTSNVLALLVSSNFLKMKHLTSECLDYFCKHAGTIIAGPFSLDCLVDSLVERIALGLNLDELYKIKDKKDKIKSKIFFKKTEHLFNPEYTTPFCPNNAAYMFRCKICGKILTKNISSIVPCLSNRFIISQLGSMIPVHYPMPTNDNLSVLMNESFQCNEINSHSKYLHTYMSPSLVLLNLPGRPMSTPNINAHMSIPISEDRSYFSCTELLSQWFIELRSWIDVFWKLWATINLQTCKRCGQQFPIIELGDGCVYHTMTPVPNQPNQSVNNNVSSKKSILPNEINSSQLNGDTYSNHGLTCNLDKTEDMQFHCTNFNSLELLSRKYLHSNISNANFSRHDKPDYIYPCCGLGLSRFNLFPIHTGCHRSEHILNEDNSDPVTKLCIQLRELILSWSTKQSLKPNISSNHQVNLNQIICNKELVYNAPAFTLLACLDKQSNKNSFQATLNNQPIEPIFEVKCANQSVKSVQSKDANNEAKENSLTPIIHSNGLLSSTLNERVWNTGKCNRINQDNQRQEDLRRMQKITEFLCEQRQKTSTSSEMEISKEYQAGIYARLDSQWRSQLGLTSSKSSVNHQVTRKSKSQLSSLPFR</sequence>
<protein>
    <recommendedName>
        <fullName evidence="2">SANT and BTB domain-containing protein</fullName>
    </recommendedName>
</protein>
<name>A0AAE1ZCL9_SCHME</name>
<evidence type="ECO:0000313" key="3">
    <source>
        <dbReference type="EMBL" id="KAK4470797.1"/>
    </source>
</evidence>
<feature type="compositionally biased region" description="Polar residues" evidence="1">
    <location>
        <begin position="656"/>
        <end position="665"/>
    </location>
</feature>
<dbReference type="InterPro" id="IPR045902">
    <property type="entry name" value="SANBR-like"/>
</dbReference>
<proteinExistence type="predicted"/>
<dbReference type="PANTHER" id="PTHR20946:SF0">
    <property type="entry name" value="SANT AND BTB DOMAIN REGULATOR OF CLASS SWITCH RECOMBINATION"/>
    <property type="match status" value="1"/>
</dbReference>
<comment type="caution">
    <text evidence="3">The sequence shown here is derived from an EMBL/GenBank/DDBJ whole genome shotgun (WGS) entry which is preliminary data.</text>
</comment>
<organism evidence="3 4">
    <name type="scientific">Schistosoma mekongi</name>
    <name type="common">Parasitic worm</name>
    <dbReference type="NCBI Taxonomy" id="38744"/>
    <lineage>
        <taxon>Eukaryota</taxon>
        <taxon>Metazoa</taxon>
        <taxon>Spiralia</taxon>
        <taxon>Lophotrochozoa</taxon>
        <taxon>Platyhelminthes</taxon>
        <taxon>Trematoda</taxon>
        <taxon>Digenea</taxon>
        <taxon>Strigeidida</taxon>
        <taxon>Schistosomatoidea</taxon>
        <taxon>Schistosomatidae</taxon>
        <taxon>Schistosoma</taxon>
    </lineage>
</organism>
<dbReference type="Pfam" id="PF11822">
    <property type="entry name" value="BTB_SANBR"/>
    <property type="match status" value="1"/>
</dbReference>
<dbReference type="InterPro" id="IPR021777">
    <property type="entry name" value="SANBR_BTB"/>
</dbReference>
<dbReference type="Proteomes" id="UP001292079">
    <property type="component" value="Unassembled WGS sequence"/>
</dbReference>
<dbReference type="PANTHER" id="PTHR20946">
    <property type="entry name" value="SANT AND BTB DOMAIN REGULATOR OF CLASS SWITCH RECOMBINATION"/>
    <property type="match status" value="1"/>
</dbReference>